<proteinExistence type="predicted"/>
<dbReference type="Pfam" id="PF01557">
    <property type="entry name" value="FAA_hydrolase"/>
    <property type="match status" value="1"/>
</dbReference>
<dbReference type="OrthoDB" id="9792137at2"/>
<evidence type="ECO:0000259" key="2">
    <source>
        <dbReference type="Pfam" id="PF01557"/>
    </source>
</evidence>
<dbReference type="InterPro" id="IPR036663">
    <property type="entry name" value="Fumarylacetoacetase_C_sf"/>
</dbReference>
<sequence length="303" mass="31410">MRVARLVGLHPSTLRPVQWDARPRRAARPGRLPVSTAGEEASVDDIRRAADGLLGAYASGEPVEPLTTVYAGLTLGDAYAIQLAQIEEFRAKGARIKGHKVGLTSAAMQRQMNVDQPDFGVLLDTMFHLDSAPIDAGAFLQPRVEPEIAFVLGRPLAGPGVTAAEAAAAVDFVLPALEIIDSRIRDWKISLVDTVADNASSGGVVLGTRPAPLDAVDLRLAGCLLYRNGELINTGAAGAALGSPLNALVWLANTLGERGVSLEAGHVVLPGSITSAEPISAGDVLTAEFAGLGTVTANFKGGS</sequence>
<dbReference type="PANTHER" id="PTHR30143">
    <property type="entry name" value="ACID HYDRATASE"/>
    <property type="match status" value="1"/>
</dbReference>
<evidence type="ECO:0000256" key="1">
    <source>
        <dbReference type="ARBA" id="ARBA00023239"/>
    </source>
</evidence>
<dbReference type="InterPro" id="IPR011234">
    <property type="entry name" value="Fumarylacetoacetase-like_C"/>
</dbReference>
<dbReference type="AlphaFoldDB" id="A0A365H9W9"/>
<accession>A0A365H9W9</accession>
<comment type="caution">
    <text evidence="3">The sequence shown here is derived from an EMBL/GenBank/DDBJ whole genome shotgun (WGS) entry which is preliminary data.</text>
</comment>
<dbReference type="Proteomes" id="UP000251891">
    <property type="component" value="Unassembled WGS sequence"/>
</dbReference>
<keyword evidence="1" id="KW-0456">Lyase</keyword>
<dbReference type="EMBL" id="QLYX01000003">
    <property type="protein sequence ID" value="RAY15887.1"/>
    <property type="molecule type" value="Genomic_DNA"/>
</dbReference>
<dbReference type="GO" id="GO:0005737">
    <property type="term" value="C:cytoplasm"/>
    <property type="evidence" value="ECO:0007669"/>
    <property type="project" value="TreeGrafter"/>
</dbReference>
<dbReference type="SUPFAM" id="SSF56529">
    <property type="entry name" value="FAH"/>
    <property type="match status" value="1"/>
</dbReference>
<evidence type="ECO:0000313" key="4">
    <source>
        <dbReference type="Proteomes" id="UP000251891"/>
    </source>
</evidence>
<feature type="domain" description="Fumarylacetoacetase-like C-terminal" evidence="2">
    <location>
        <begin position="113"/>
        <end position="298"/>
    </location>
</feature>
<dbReference type="Gene3D" id="3.90.850.10">
    <property type="entry name" value="Fumarylacetoacetase-like, C-terminal domain"/>
    <property type="match status" value="1"/>
</dbReference>
<gene>
    <name evidence="3" type="ORF">DPM19_09015</name>
</gene>
<dbReference type="GO" id="GO:0008684">
    <property type="term" value="F:2-oxopent-4-enoate hydratase activity"/>
    <property type="evidence" value="ECO:0007669"/>
    <property type="project" value="TreeGrafter"/>
</dbReference>
<dbReference type="PANTHER" id="PTHR30143:SF0">
    <property type="entry name" value="2-KETO-4-PENTENOATE HYDRATASE"/>
    <property type="match status" value="1"/>
</dbReference>
<dbReference type="InterPro" id="IPR050772">
    <property type="entry name" value="Hydratase-Decarb/MhpD_sf"/>
</dbReference>
<protein>
    <submittedName>
        <fullName evidence="3">2-keto-4-pentenoate hydratase</fullName>
    </submittedName>
</protein>
<reference evidence="3 4" key="1">
    <citation type="submission" date="2018-06" db="EMBL/GenBank/DDBJ databases">
        <title>Actinomadura craniellae sp. nov. isolated from marine sponge Craniella sp.</title>
        <authorList>
            <person name="Li L."/>
            <person name="Xu Q.H."/>
            <person name="Lin H.W."/>
            <person name="Lu Y.H."/>
        </authorList>
    </citation>
    <scope>NUCLEOTIDE SEQUENCE [LARGE SCALE GENOMIC DNA]</scope>
    <source>
        <strain evidence="3 4">LHW63021</strain>
    </source>
</reference>
<organism evidence="3 4">
    <name type="scientific">Actinomadura craniellae</name>
    <dbReference type="NCBI Taxonomy" id="2231787"/>
    <lineage>
        <taxon>Bacteria</taxon>
        <taxon>Bacillati</taxon>
        <taxon>Actinomycetota</taxon>
        <taxon>Actinomycetes</taxon>
        <taxon>Streptosporangiales</taxon>
        <taxon>Thermomonosporaceae</taxon>
        <taxon>Actinomadura</taxon>
    </lineage>
</organism>
<evidence type="ECO:0000313" key="3">
    <source>
        <dbReference type="EMBL" id="RAY15887.1"/>
    </source>
</evidence>
<name>A0A365H9W9_9ACTN</name>
<keyword evidence="4" id="KW-1185">Reference proteome</keyword>